<organism evidence="2">
    <name type="scientific">uncultured Sulfurovum sp</name>
    <dbReference type="NCBI Taxonomy" id="269237"/>
    <lineage>
        <taxon>Bacteria</taxon>
        <taxon>Pseudomonadati</taxon>
        <taxon>Campylobacterota</taxon>
        <taxon>Epsilonproteobacteria</taxon>
        <taxon>Campylobacterales</taxon>
        <taxon>Sulfurovaceae</taxon>
        <taxon>Sulfurovum</taxon>
        <taxon>environmental samples</taxon>
    </lineage>
</organism>
<dbReference type="AlphaFoldDB" id="A0A6S6S7G5"/>
<evidence type="ECO:0000313" key="2">
    <source>
        <dbReference type="EMBL" id="CAA6801397.1"/>
    </source>
</evidence>
<protein>
    <submittedName>
        <fullName evidence="2">Uncharacterized protein</fullName>
    </submittedName>
</protein>
<feature type="chain" id="PRO_5027665697" evidence="1">
    <location>
        <begin position="23"/>
        <end position="463"/>
    </location>
</feature>
<gene>
    <name evidence="2" type="ORF">HELGO_WM33083</name>
</gene>
<feature type="signal peptide" evidence="1">
    <location>
        <begin position="1"/>
        <end position="22"/>
    </location>
</feature>
<accession>A0A6S6S7G5</accession>
<dbReference type="PROSITE" id="PS51257">
    <property type="entry name" value="PROKAR_LIPOPROTEIN"/>
    <property type="match status" value="1"/>
</dbReference>
<proteinExistence type="predicted"/>
<reference evidence="2" key="1">
    <citation type="submission" date="2020-01" db="EMBL/GenBank/DDBJ databases">
        <authorList>
            <person name="Meier V. D."/>
            <person name="Meier V D."/>
        </authorList>
    </citation>
    <scope>NUCLEOTIDE SEQUENCE</scope>
    <source>
        <strain evidence="2">HLG_WM_MAG_03</strain>
    </source>
</reference>
<name>A0A6S6S7G5_9BACT</name>
<sequence>MKNKKYNIIFLGIFGVIFSACTSNMETNPVPVRKVYTEMMPISTYENKYEIVLGIFGDSLSRYTAFKYPKMKDIPIEIYDVSNKTSDGKIPISSHGILIEGVNKLVATSGNLLVAQDIMRHTDTLTEAADYEETGSVPRVLRLEGSIDRSDLIYSKTNSFSGDGTMTHKGDRGDFGFELQDKDNIREIALSLRFINKRKGRRFNSFARYGSATNSIRVAKKTDGSGYGVFLLGSGITNNNIKTITPGVHQAIEILIQHTLIQTFGRNFEVPYWHCSNIYKIDTLQKSNMRLDWNRKNTENKFKLLQIALNMYGFSIKIDGKNSKKMNLALKSIANKLGIDGSKYEFEYYFNIYNNMPFANFTPKNFNALKADIYKINNGKLPKYTEVIRTEPTLPKNDYTLKPDAVIVGGHDGVKTIYRIDREPSTKVLDNSRITDEDRKRIRSSKYIKILDEQRALLDSLNE</sequence>
<keyword evidence="1" id="KW-0732">Signal</keyword>
<evidence type="ECO:0000256" key="1">
    <source>
        <dbReference type="SAM" id="SignalP"/>
    </source>
</evidence>
<dbReference type="EMBL" id="CACVAR010000084">
    <property type="protein sequence ID" value="CAA6801397.1"/>
    <property type="molecule type" value="Genomic_DNA"/>
</dbReference>